<dbReference type="Pfam" id="PF14429">
    <property type="entry name" value="DOCK-C2"/>
    <property type="match status" value="1"/>
</dbReference>
<feature type="region of interest" description="Disordered" evidence="7">
    <location>
        <begin position="156"/>
        <end position="179"/>
    </location>
</feature>
<evidence type="ECO:0000256" key="4">
    <source>
        <dbReference type="ARBA" id="ARBA00022658"/>
    </source>
</evidence>
<dbReference type="HOGENOM" id="CLU_000595_3_0_1"/>
<evidence type="ECO:0000256" key="2">
    <source>
        <dbReference type="ARBA" id="ARBA00022490"/>
    </source>
</evidence>
<comment type="similarity">
    <text evidence="5">Belongs to the DOCK family.</text>
</comment>
<keyword evidence="3" id="KW-0597">Phosphoprotein</keyword>
<dbReference type="InterPro" id="IPR043161">
    <property type="entry name" value="DOCK_C_lobe_A"/>
</dbReference>
<dbReference type="GO" id="GO:0007264">
    <property type="term" value="P:small GTPase-mediated signal transduction"/>
    <property type="evidence" value="ECO:0007669"/>
    <property type="project" value="InterPro"/>
</dbReference>
<dbReference type="InterPro" id="IPR027007">
    <property type="entry name" value="C2_DOCK-type_domain"/>
</dbReference>
<feature type="region of interest" description="Disordered" evidence="7">
    <location>
        <begin position="2125"/>
        <end position="2150"/>
    </location>
</feature>
<evidence type="ECO:0000256" key="3">
    <source>
        <dbReference type="ARBA" id="ARBA00022553"/>
    </source>
</evidence>
<sequence length="2241" mass="247955">MVWKPLPVIVYGFAIHPLSSSSDPNNPNKQTGNGRLSTVLELEHEEDDANPYVVALEVGDEVYAFEEYVGNVRDGDEHKGVWYRGYVVCSPRHPLVTAAAAAADGLPVAPPSNIHAAMEEPQVFIGIFPASHIHVRDELADAEGRLQEVYARLNAGLDPNTGYAPPGPMETLQEEDENTADLPSMVTRKSIKLGPRPEQGNALRAPVPVTQPLRPASSTVGSSTPGRTSPLPKPPPPRPSLKSGDDTASGAHQPLIDEISSALREWHNLLFTYLSRRDYTLFTAVRDHIEALHLGRRQLLAQTLSAEETVNLRRDCVARLVKGNVAQGLDVIVRHPSWGGLVTVDVEGDFDPRSWVGAIPMYTMQVGLAYVDAGRAEMFSASRGSAFTDVSAAVLPRIGGGVASGSTPSASFSPDSAFPSAAAALTASLSNTDTTAIGGGAAGAAAKFFHVYLDLQAFVASPCSPGETAELYFSLYNKPDARFLTEEFCVVLNHQGALARPPPVSSSSNLHEFSLQSGTGGLGKIRTLFTDLGAHDILESIYLVCRIVRNGSMKMSGVSSSGGFSGSSPAALRRGSELGTVTEHEVNGHVINGHGHVHEGQTYRRPFGCAVLELTQLSKWAVDRTEATQAKEHTLPIFVPVREVTFSTLHQAIIASDTGEFEKSPRAEMIAVTVKLFHGDASTIIKENPSLLQDAPITSRLGFPDVVFPGDTRNEVYIKLWSGEFFSGNTGGATTPRGLIGRVPSFAGALSAARNVQVSIEVRHRNGAVLENVISPGSGEPPMTVFHSMVFYRNNNPTFGELIKLLIPVELMQFCHLFFTFRHRSSRDGRPSTGGGSHDQLERPFAYGYLPLFPDSRAFLQDGPHTLVLYKADKLTAIPPDMYYGAPAFLGPSQRPESIPVPAHLAKTAIPGPDSLIIRSFLCSTKITQNPELLGLLNWEQLADKAELATILSKFTFVGEVEIVKFLRDIFDSLFAVLVSKVNEDGEMDDLIFNALVTVLGIVQDRRFTNFQPVLDVYIDQHFTCAAAAGRIIRSMNRLMADPTGSASASPLRNTLKVWHYVFRFVIRARELQRVKEASVGGGATSEHFEQMFKKELQTHLIEVNKLMSTTRPESIIGTQTLAIQHFASILPDLAKVFTTVELVGIATHFSNAMPSPKGKLIIWKLIMYLQIVKGFLFENAQSRALLVEAVVGWIKPYFGAYDEHTHVLPSDLETARDNSRIAWLESTRLCVTVVAVMLAQLQQSLINPVILSDRKLLRQEHDNVEYVLSLMPRLLDSYKELQSPLNAKSLERTRSPATLVTAVPTVFPSSYPFSLVSSLPPTKGSGVQSQLVFNCGLGEAAIVLLVLILSSPRKHLIGFLEGIQEIEGQDKFAALLSKIFKVGLSILQNDAFPKTWLNVNILVHKVLLKIIDPISVLLMKHFIPDQKEAYQFNSNLWRDGFQLLLKLLSSDQLVIEEFSPQKRRAVWRLAGDIRGEGAGILLRLWEALGWPESVSQRAGAVTRYGGYQVALNSLVGHVLDLCLSHHDQLRNNAVNILYSMIVSEYHLSEHFNDIETELVNKLDSLFMSESKSDDISRAFFISQLRALFESSDVEEQLRQRVSDFLDSVDLFLELLMNVRELPEGDEFQDDRVIATLRLMNFIRRIGRDEIYIKYVHQLVNMHLQSQNYVEAALTLKLHADLYDWDLNSFVSPMTDLDLPQQSHFVRKETLCLLILDYLGKGKAWESAVEICKELAYQHMEVTFNYHRLSEILLHQATLLEHIVTDQRYYSEYFRVAFYGSFPVALQNKQFIYRGDVWEKYPAFCERMISKHAGAQLLKSSIEPSAEIRFGTALYIQCTQVTPEPDRTLPIFTNPDVPQAVRSYYEHSAINLFSSSRSLTKDAINDENPQFRDIWTEKTYFTTEESFPTVLRRSEIIEIQVVEISPIDNALLDVEQKTKELQTLETKFSALSKTSSVMNVTALSMALNAVVDTPADSGVPIYRDSFLRTDYLARNPSQEPLLQKLRTAIDEQTRVIDRCLKLHGNLCAPEMMSFHETLLRFFRQNYHDEIQRLPQETISEIDEDVELNGRNGVRRSLYETAGGIDGWSGQDHGRTGSISNGAQPMQTTVVGQATFTIPPLAFGQVPGAGIPPPPPTPSASRFLTDSGRNQTPLQRNLARLTRYGMSSITSGPGDRVGHGERNVMSEIDATSQQGSMINVGNQPVISSRVSVQATARDVASSISAAAKSRMSRMGSFSWRRG</sequence>
<feature type="domain" description="C2 DOCK-type" evidence="8">
    <location>
        <begin position="713"/>
        <end position="923"/>
    </location>
</feature>
<dbReference type="Gene3D" id="1.25.40.410">
    <property type="match status" value="1"/>
</dbReference>
<dbReference type="InterPro" id="IPR042455">
    <property type="entry name" value="DOCK_N_sub1"/>
</dbReference>
<proteinExistence type="inferred from homology"/>
<dbReference type="InterPro" id="IPR032376">
    <property type="entry name" value="DOCK_N"/>
</dbReference>
<dbReference type="InterPro" id="IPR027357">
    <property type="entry name" value="DOCKER_dom"/>
</dbReference>
<dbReference type="PANTHER" id="PTHR45653:SF10">
    <property type="entry name" value="MYOBLAST CITY, ISOFORM B"/>
    <property type="match status" value="1"/>
</dbReference>
<reference evidence="10 11" key="1">
    <citation type="submission" date="2014-04" db="EMBL/GenBank/DDBJ databases">
        <authorList>
            <consortium name="DOE Joint Genome Institute"/>
            <person name="Kuo A."/>
            <person name="Zuccaro A."/>
            <person name="Kohler A."/>
            <person name="Nagy L.G."/>
            <person name="Floudas D."/>
            <person name="Copeland A."/>
            <person name="Barry K.W."/>
            <person name="Cichocki N."/>
            <person name="Veneault-Fourrey C."/>
            <person name="LaButti K."/>
            <person name="Lindquist E.A."/>
            <person name="Lipzen A."/>
            <person name="Lundell T."/>
            <person name="Morin E."/>
            <person name="Murat C."/>
            <person name="Sun H."/>
            <person name="Tunlid A."/>
            <person name="Henrissat B."/>
            <person name="Grigoriev I.V."/>
            <person name="Hibbett D.S."/>
            <person name="Martin F."/>
            <person name="Nordberg H.P."/>
            <person name="Cantor M.N."/>
            <person name="Hua S.X."/>
        </authorList>
    </citation>
    <scope>NUCLEOTIDE SEQUENCE [LARGE SCALE GENOMIC DNA]</scope>
    <source>
        <strain evidence="10 11">MAFF 305830</strain>
    </source>
</reference>
<evidence type="ECO:0000259" key="8">
    <source>
        <dbReference type="PROSITE" id="PS51650"/>
    </source>
</evidence>
<feature type="domain" description="DOCKER" evidence="9">
    <location>
        <begin position="1643"/>
        <end position="2058"/>
    </location>
</feature>
<keyword evidence="4" id="KW-0344">Guanine-nucleotide releasing factor</keyword>
<evidence type="ECO:0000259" key="9">
    <source>
        <dbReference type="PROSITE" id="PS51651"/>
    </source>
</evidence>
<dbReference type="Pfam" id="PF06920">
    <property type="entry name" value="DHR-2_Lobe_A"/>
    <property type="match status" value="1"/>
</dbReference>
<dbReference type="CDD" id="cd08679">
    <property type="entry name" value="C2_DOCK180_related"/>
    <property type="match status" value="1"/>
</dbReference>
<feature type="region of interest" description="Disordered" evidence="7">
    <location>
        <begin position="191"/>
        <end position="252"/>
    </location>
</feature>
<reference evidence="11" key="2">
    <citation type="submission" date="2015-01" db="EMBL/GenBank/DDBJ databases">
        <title>Evolutionary Origins and Diversification of the Mycorrhizal Mutualists.</title>
        <authorList>
            <consortium name="DOE Joint Genome Institute"/>
            <consortium name="Mycorrhizal Genomics Consortium"/>
            <person name="Kohler A."/>
            <person name="Kuo A."/>
            <person name="Nagy L.G."/>
            <person name="Floudas D."/>
            <person name="Copeland A."/>
            <person name="Barry K.W."/>
            <person name="Cichocki N."/>
            <person name="Veneault-Fourrey C."/>
            <person name="LaButti K."/>
            <person name="Lindquist E.A."/>
            <person name="Lipzen A."/>
            <person name="Lundell T."/>
            <person name="Morin E."/>
            <person name="Murat C."/>
            <person name="Riley R."/>
            <person name="Ohm R."/>
            <person name="Sun H."/>
            <person name="Tunlid A."/>
            <person name="Henrissat B."/>
            <person name="Grigoriev I.V."/>
            <person name="Hibbett D.S."/>
            <person name="Martin F."/>
        </authorList>
    </citation>
    <scope>NUCLEOTIDE SEQUENCE [LARGE SCALE GENOMIC DNA]</scope>
    <source>
        <strain evidence="11">MAFF 305830</strain>
    </source>
</reference>
<dbReference type="InterPro" id="IPR043162">
    <property type="entry name" value="DOCK_C_lobe_C"/>
</dbReference>
<evidence type="ECO:0000256" key="5">
    <source>
        <dbReference type="PROSITE-ProRule" id="PRU00983"/>
    </source>
</evidence>
<evidence type="ECO:0000256" key="7">
    <source>
        <dbReference type="SAM" id="MobiDB-lite"/>
    </source>
</evidence>
<protein>
    <recommendedName>
        <fullName evidence="12">DOCKER domain-containing protein</fullName>
    </recommendedName>
</protein>
<evidence type="ECO:0000256" key="6">
    <source>
        <dbReference type="SAM" id="Coils"/>
    </source>
</evidence>
<dbReference type="Pfam" id="PF16172">
    <property type="entry name" value="DOCK_N"/>
    <property type="match status" value="1"/>
</dbReference>
<dbReference type="PROSITE" id="PS51650">
    <property type="entry name" value="C2_DOCK"/>
    <property type="match status" value="1"/>
</dbReference>
<dbReference type="GO" id="GO:0031267">
    <property type="term" value="F:small GTPase binding"/>
    <property type="evidence" value="ECO:0007669"/>
    <property type="project" value="TreeGrafter"/>
</dbReference>
<dbReference type="Pfam" id="PF23554">
    <property type="entry name" value="TPR_DOCK"/>
    <property type="match status" value="2"/>
</dbReference>
<dbReference type="InterPro" id="IPR046769">
    <property type="entry name" value="DOCKER_Lobe_A"/>
</dbReference>
<comment type="subcellular location">
    <subcellularLocation>
        <location evidence="1">Cytoplasm</location>
    </subcellularLocation>
</comment>
<dbReference type="Pfam" id="PF20421">
    <property type="entry name" value="DHR-2_Lobe_C"/>
    <property type="match status" value="1"/>
</dbReference>
<evidence type="ECO:0000313" key="11">
    <source>
        <dbReference type="Proteomes" id="UP000054097"/>
    </source>
</evidence>
<evidence type="ECO:0000256" key="1">
    <source>
        <dbReference type="ARBA" id="ARBA00004496"/>
    </source>
</evidence>
<keyword evidence="6" id="KW-0175">Coiled coil</keyword>
<dbReference type="InterPro" id="IPR046770">
    <property type="entry name" value="DOCKER_Lobe_B"/>
</dbReference>
<dbReference type="GO" id="GO:0005085">
    <property type="term" value="F:guanyl-nucleotide exchange factor activity"/>
    <property type="evidence" value="ECO:0007669"/>
    <property type="project" value="UniProtKB-KW"/>
</dbReference>
<dbReference type="Gene3D" id="1.20.58.740">
    <property type="match status" value="1"/>
</dbReference>
<dbReference type="Gene3D" id="1.20.1270.350">
    <property type="entry name" value="Dedicator of cytokinesis N-terminal subdomain"/>
    <property type="match status" value="1"/>
</dbReference>
<dbReference type="OrthoDB" id="18896at2759"/>
<dbReference type="GO" id="GO:0005886">
    <property type="term" value="C:plasma membrane"/>
    <property type="evidence" value="ECO:0007669"/>
    <property type="project" value="TreeGrafter"/>
</dbReference>
<dbReference type="InterPro" id="IPR046773">
    <property type="entry name" value="DOCKER_Lobe_C"/>
</dbReference>
<dbReference type="CDD" id="cd11684">
    <property type="entry name" value="DHR2_DOCK"/>
    <property type="match status" value="1"/>
</dbReference>
<dbReference type="InterPro" id="IPR026791">
    <property type="entry name" value="DOCK"/>
</dbReference>
<dbReference type="Pfam" id="PF20422">
    <property type="entry name" value="DHR-2_Lobe_B"/>
    <property type="match status" value="1"/>
</dbReference>
<dbReference type="PROSITE" id="PS51651">
    <property type="entry name" value="DOCKER"/>
    <property type="match status" value="1"/>
</dbReference>
<evidence type="ECO:0000313" key="10">
    <source>
        <dbReference type="EMBL" id="KIM29799.1"/>
    </source>
</evidence>
<organism evidence="10 11">
    <name type="scientific">Serendipita vermifera MAFF 305830</name>
    <dbReference type="NCBI Taxonomy" id="933852"/>
    <lineage>
        <taxon>Eukaryota</taxon>
        <taxon>Fungi</taxon>
        <taxon>Dikarya</taxon>
        <taxon>Basidiomycota</taxon>
        <taxon>Agaricomycotina</taxon>
        <taxon>Agaricomycetes</taxon>
        <taxon>Sebacinales</taxon>
        <taxon>Serendipitaceae</taxon>
        <taxon>Serendipita</taxon>
    </lineage>
</organism>
<feature type="region of interest" description="Disordered" evidence="7">
    <location>
        <begin position="2084"/>
        <end position="2103"/>
    </location>
</feature>
<name>A0A0C3BCF3_SERVB</name>
<feature type="compositionally biased region" description="Polar residues" evidence="7">
    <location>
        <begin position="2138"/>
        <end position="2150"/>
    </location>
</feature>
<gene>
    <name evidence="10" type="ORF">M408DRAFT_328621</name>
</gene>
<dbReference type="GO" id="GO:0005737">
    <property type="term" value="C:cytoplasm"/>
    <property type="evidence" value="ECO:0007669"/>
    <property type="project" value="UniProtKB-SubCell"/>
</dbReference>
<keyword evidence="2" id="KW-0963">Cytoplasm</keyword>
<dbReference type="PANTHER" id="PTHR45653">
    <property type="entry name" value="DEDICATOR OF CYTOKINESIS"/>
    <property type="match status" value="1"/>
</dbReference>
<dbReference type="EMBL" id="KN824287">
    <property type="protein sequence ID" value="KIM29799.1"/>
    <property type="molecule type" value="Genomic_DNA"/>
</dbReference>
<dbReference type="InterPro" id="IPR035892">
    <property type="entry name" value="C2_domain_sf"/>
</dbReference>
<dbReference type="Proteomes" id="UP000054097">
    <property type="component" value="Unassembled WGS sequence"/>
</dbReference>
<dbReference type="Gene3D" id="2.60.40.150">
    <property type="entry name" value="C2 domain"/>
    <property type="match status" value="1"/>
</dbReference>
<accession>A0A0C3BCF3</accession>
<keyword evidence="11" id="KW-1185">Reference proteome</keyword>
<evidence type="ECO:0008006" key="12">
    <source>
        <dbReference type="Google" id="ProtNLM"/>
    </source>
</evidence>
<dbReference type="InterPro" id="IPR056372">
    <property type="entry name" value="TPR_DOCK"/>
</dbReference>
<feature type="coiled-coil region" evidence="6">
    <location>
        <begin position="1927"/>
        <end position="1954"/>
    </location>
</feature>
<dbReference type="STRING" id="933852.A0A0C3BCF3"/>